<dbReference type="Proteomes" id="UP000580474">
    <property type="component" value="Unassembled WGS sequence"/>
</dbReference>
<dbReference type="CDD" id="cd06308">
    <property type="entry name" value="PBP1_sensor_kinase-like"/>
    <property type="match status" value="1"/>
</dbReference>
<evidence type="ECO:0000256" key="2">
    <source>
        <dbReference type="ARBA" id="ARBA00007639"/>
    </source>
</evidence>
<dbReference type="SUPFAM" id="SSF53822">
    <property type="entry name" value="Periplasmic binding protein-like I"/>
    <property type="match status" value="1"/>
</dbReference>
<dbReference type="InterPro" id="IPR025997">
    <property type="entry name" value="SBP_2_dom"/>
</dbReference>
<organism evidence="7 8">
    <name type="scientific">Saccharopolyspora gloriosae</name>
    <dbReference type="NCBI Taxonomy" id="455344"/>
    <lineage>
        <taxon>Bacteria</taxon>
        <taxon>Bacillati</taxon>
        <taxon>Actinomycetota</taxon>
        <taxon>Actinomycetes</taxon>
        <taxon>Pseudonocardiales</taxon>
        <taxon>Pseudonocardiaceae</taxon>
        <taxon>Saccharopolyspora</taxon>
    </lineage>
</organism>
<feature type="region of interest" description="Disordered" evidence="4">
    <location>
        <begin position="27"/>
        <end position="49"/>
    </location>
</feature>
<reference evidence="7 8" key="1">
    <citation type="submission" date="2020-08" db="EMBL/GenBank/DDBJ databases">
        <title>Sequencing the genomes of 1000 actinobacteria strains.</title>
        <authorList>
            <person name="Klenk H.-P."/>
        </authorList>
    </citation>
    <scope>NUCLEOTIDE SEQUENCE [LARGE SCALE GENOMIC DNA]</scope>
    <source>
        <strain evidence="7 8">DSM 45582</strain>
    </source>
</reference>
<feature type="chain" id="PRO_5039378961" evidence="5">
    <location>
        <begin position="23"/>
        <end position="336"/>
    </location>
</feature>
<dbReference type="EMBL" id="JACHIV010000001">
    <property type="protein sequence ID" value="MBB5067362.1"/>
    <property type="molecule type" value="Genomic_DNA"/>
</dbReference>
<feature type="domain" description="Periplasmic binding protein" evidence="6">
    <location>
        <begin position="51"/>
        <end position="304"/>
    </location>
</feature>
<dbReference type="Gene3D" id="3.40.50.2300">
    <property type="match status" value="2"/>
</dbReference>
<dbReference type="PROSITE" id="PS51257">
    <property type="entry name" value="PROKAR_LIPOPROTEIN"/>
    <property type="match status" value="1"/>
</dbReference>
<feature type="signal peptide" evidence="5">
    <location>
        <begin position="1"/>
        <end position="22"/>
    </location>
</feature>
<evidence type="ECO:0000256" key="4">
    <source>
        <dbReference type="SAM" id="MobiDB-lite"/>
    </source>
</evidence>
<dbReference type="RefSeq" id="WP_184476828.1">
    <property type="nucleotide sequence ID" value="NZ_JACHIV010000001.1"/>
</dbReference>
<keyword evidence="8" id="KW-1185">Reference proteome</keyword>
<dbReference type="GO" id="GO:0030246">
    <property type="term" value="F:carbohydrate binding"/>
    <property type="evidence" value="ECO:0007669"/>
    <property type="project" value="UniProtKB-ARBA"/>
</dbReference>
<accession>A0A840NDR6</accession>
<feature type="compositionally biased region" description="Polar residues" evidence="4">
    <location>
        <begin position="27"/>
        <end position="39"/>
    </location>
</feature>
<dbReference type="GO" id="GO:0030313">
    <property type="term" value="C:cell envelope"/>
    <property type="evidence" value="ECO:0007669"/>
    <property type="project" value="UniProtKB-SubCell"/>
</dbReference>
<evidence type="ECO:0000313" key="8">
    <source>
        <dbReference type="Proteomes" id="UP000580474"/>
    </source>
</evidence>
<dbReference type="PANTHER" id="PTHR46847:SF1">
    <property type="entry name" value="D-ALLOSE-BINDING PERIPLASMIC PROTEIN-RELATED"/>
    <property type="match status" value="1"/>
</dbReference>
<evidence type="ECO:0000256" key="5">
    <source>
        <dbReference type="SAM" id="SignalP"/>
    </source>
</evidence>
<protein>
    <submittedName>
        <fullName evidence="7">Ribose transport system substrate-binding protein</fullName>
    </submittedName>
</protein>
<comment type="caution">
    <text evidence="7">The sequence shown here is derived from an EMBL/GenBank/DDBJ whole genome shotgun (WGS) entry which is preliminary data.</text>
</comment>
<dbReference type="AlphaFoldDB" id="A0A840NDR6"/>
<evidence type="ECO:0000259" key="6">
    <source>
        <dbReference type="Pfam" id="PF13407"/>
    </source>
</evidence>
<dbReference type="InterPro" id="IPR028082">
    <property type="entry name" value="Peripla_BP_I"/>
</dbReference>
<comment type="subcellular location">
    <subcellularLocation>
        <location evidence="1">Cell envelope</location>
    </subcellularLocation>
</comment>
<evidence type="ECO:0000256" key="1">
    <source>
        <dbReference type="ARBA" id="ARBA00004196"/>
    </source>
</evidence>
<proteinExistence type="inferred from homology"/>
<evidence type="ECO:0000256" key="3">
    <source>
        <dbReference type="ARBA" id="ARBA00022729"/>
    </source>
</evidence>
<dbReference type="Pfam" id="PF13407">
    <property type="entry name" value="Peripla_BP_4"/>
    <property type="match status" value="1"/>
</dbReference>
<keyword evidence="3 5" id="KW-0732">Signal</keyword>
<comment type="similarity">
    <text evidence="2">Belongs to the bacterial solute-binding protein 2 family.</text>
</comment>
<name>A0A840NDR6_9PSEU</name>
<sequence>MRKTTRSAFAAACAALAVTAAACGTTSENTGQAQPQDPRQSCGGPDGKYTIGMSQANLAEPYRVRMDADIRKAAEQVPQFEDVQFSDAGKDNAKQVSDVESFLTKQVDLLMISPNEAAPLTDVVRKAYNSGTPVVLLDRKVNGDAYTTYIGVDNVDIGRQAGEYFKDVLFPDGGKILEIRGLSGSTPAGERHDGFMQGIEGSKIEIIGQGDGDWERSLGQEKMDALLKAHPDAQAVYSHNDPMAEGAYLAAEAAGRAQQLKFVGIDGLPIEAGGIRSVEQGRLQATFLNPTGGEEAVEAAKKILVDCRPTEKKQTLPTELITKENAGEVYARLNQG</sequence>
<gene>
    <name evidence="7" type="ORF">BJ969_000450</name>
</gene>
<evidence type="ECO:0000313" key="7">
    <source>
        <dbReference type="EMBL" id="MBB5067362.1"/>
    </source>
</evidence>
<dbReference type="PANTHER" id="PTHR46847">
    <property type="entry name" value="D-ALLOSE-BINDING PERIPLASMIC PROTEIN-RELATED"/>
    <property type="match status" value="1"/>
</dbReference>